<dbReference type="AlphaFoldDB" id="B4R7W6"/>
<dbReference type="EMBL" id="CP000747">
    <property type="protein sequence ID" value="ACG77499.1"/>
    <property type="molecule type" value="Genomic_DNA"/>
</dbReference>
<evidence type="ECO:0000256" key="3">
    <source>
        <dbReference type="SAM" id="SignalP"/>
    </source>
</evidence>
<sequence>MRRALRSLAACGLVAGGLAACGGPGGPPPDAVEAAEAVAASAAPADEATPVVVFRPLSRLVPPGEVRVINGEPVRPRDWPAMVGAVIEVRDRNDRVVERSICTGTLVGPRVMLTAAHCVDGGKDKPELPVRIELDGAAVDARCRMHAAYAAAPKPATRTPRDSADYALCLLGLDLQALDAYRTLEFESIDRDTSPDRLNWVLVTGYGCTEVAFNEQCEPVFGPAKASLLAGNAAISRRPSPGPERNYLQTRSATSSDAALCPGDSGGPLLTGATLQDQTASRRIVAVNSSIAVPRCSAVGLTSRYSALATSDFRTWSDRWIADSGRPTVCGVNKRPGEFPCRA</sequence>
<evidence type="ECO:0000256" key="2">
    <source>
        <dbReference type="ARBA" id="ARBA00023157"/>
    </source>
</evidence>
<dbReference type="Gene3D" id="2.40.10.10">
    <property type="entry name" value="Trypsin-like serine proteases"/>
    <property type="match status" value="1"/>
</dbReference>
<evidence type="ECO:0000259" key="4">
    <source>
        <dbReference type="PROSITE" id="PS50240"/>
    </source>
</evidence>
<dbReference type="GO" id="GO:0006508">
    <property type="term" value="P:proteolysis"/>
    <property type="evidence" value="ECO:0007669"/>
    <property type="project" value="InterPro"/>
</dbReference>
<keyword evidence="2" id="KW-1015">Disulfide bond</keyword>
<reference evidence="5 6" key="1">
    <citation type="journal article" date="2008" name="BMC Genomics">
        <title>Complete genome of Phenylobacterium zucineum - a novel facultative intracellular bacterium isolated from human erythroleukemia cell line K562.</title>
        <authorList>
            <person name="Luo Y."/>
            <person name="Xu X."/>
            <person name="Ding Z."/>
            <person name="Liu Z."/>
            <person name="Zhang B."/>
            <person name="Yan Z."/>
            <person name="Sun J."/>
            <person name="Hu S."/>
            <person name="Hu X."/>
        </authorList>
    </citation>
    <scope>NUCLEOTIDE SEQUENCE [LARGE SCALE GENOMIC DNA]</scope>
    <source>
        <strain evidence="5 6">HLK1</strain>
    </source>
</reference>
<dbReference type="InterPro" id="IPR018114">
    <property type="entry name" value="TRYPSIN_HIS"/>
</dbReference>
<feature type="domain" description="Peptidase S1" evidence="4">
    <location>
        <begin position="68"/>
        <end position="322"/>
    </location>
</feature>
<dbReference type="InterPro" id="IPR043504">
    <property type="entry name" value="Peptidase_S1_PA_chymotrypsin"/>
</dbReference>
<dbReference type="STRING" id="450851.PHZ_c1085"/>
<dbReference type="InterPro" id="IPR001314">
    <property type="entry name" value="Peptidase_S1A"/>
</dbReference>
<accession>B4R7W6</accession>
<feature type="chain" id="PRO_5002825221" evidence="3">
    <location>
        <begin position="20"/>
        <end position="343"/>
    </location>
</feature>
<dbReference type="eggNOG" id="COG5640">
    <property type="taxonomic scope" value="Bacteria"/>
</dbReference>
<dbReference type="Pfam" id="PF00089">
    <property type="entry name" value="Trypsin"/>
    <property type="match status" value="1"/>
</dbReference>
<dbReference type="PANTHER" id="PTHR24276">
    <property type="entry name" value="POLYSERASE-RELATED"/>
    <property type="match status" value="1"/>
</dbReference>
<dbReference type="InterPro" id="IPR050430">
    <property type="entry name" value="Peptidase_S1"/>
</dbReference>
<dbReference type="SMART" id="SM00020">
    <property type="entry name" value="Tryp_SPc"/>
    <property type="match status" value="1"/>
</dbReference>
<dbReference type="HOGENOM" id="CLU_808563_0_0_5"/>
<organism evidence="5 6">
    <name type="scientific">Phenylobacterium zucineum (strain HLK1)</name>
    <dbReference type="NCBI Taxonomy" id="450851"/>
    <lineage>
        <taxon>Bacteria</taxon>
        <taxon>Pseudomonadati</taxon>
        <taxon>Pseudomonadota</taxon>
        <taxon>Alphaproteobacteria</taxon>
        <taxon>Caulobacterales</taxon>
        <taxon>Caulobacteraceae</taxon>
        <taxon>Phenylobacterium</taxon>
    </lineage>
</organism>
<comment type="similarity">
    <text evidence="1">Belongs to the peptidase S1 family.</text>
</comment>
<evidence type="ECO:0000313" key="5">
    <source>
        <dbReference type="EMBL" id="ACG77499.1"/>
    </source>
</evidence>
<dbReference type="InterPro" id="IPR001254">
    <property type="entry name" value="Trypsin_dom"/>
</dbReference>
<proteinExistence type="inferred from homology"/>
<name>B4R7W6_PHEZH</name>
<dbReference type="RefSeq" id="WP_012521645.1">
    <property type="nucleotide sequence ID" value="NC_011144.1"/>
</dbReference>
<gene>
    <name evidence="5" type="ordered locus">PHZ_c1085</name>
</gene>
<keyword evidence="6" id="KW-1185">Reference proteome</keyword>
<keyword evidence="3" id="KW-0732">Signal</keyword>
<dbReference type="PROSITE" id="PS51257">
    <property type="entry name" value="PROKAR_LIPOPROTEIN"/>
    <property type="match status" value="1"/>
</dbReference>
<dbReference type="PROSITE" id="PS00134">
    <property type="entry name" value="TRYPSIN_HIS"/>
    <property type="match status" value="1"/>
</dbReference>
<evidence type="ECO:0000313" key="6">
    <source>
        <dbReference type="Proteomes" id="UP000001868"/>
    </source>
</evidence>
<feature type="signal peptide" evidence="3">
    <location>
        <begin position="1"/>
        <end position="19"/>
    </location>
</feature>
<dbReference type="InterPro" id="IPR009003">
    <property type="entry name" value="Peptidase_S1_PA"/>
</dbReference>
<dbReference type="PANTHER" id="PTHR24276:SF98">
    <property type="entry name" value="FI18310P1-RELATED"/>
    <property type="match status" value="1"/>
</dbReference>
<dbReference type="KEGG" id="pzu:PHZ_c1085"/>
<dbReference type="PROSITE" id="PS50240">
    <property type="entry name" value="TRYPSIN_DOM"/>
    <property type="match status" value="1"/>
</dbReference>
<dbReference type="PRINTS" id="PR00722">
    <property type="entry name" value="CHYMOTRYPSIN"/>
</dbReference>
<protein>
    <submittedName>
        <fullName evidence="5">Putative adipsin/complement factor D</fullName>
    </submittedName>
</protein>
<dbReference type="SUPFAM" id="SSF50494">
    <property type="entry name" value="Trypsin-like serine proteases"/>
    <property type="match status" value="1"/>
</dbReference>
<dbReference type="GO" id="GO:0004252">
    <property type="term" value="F:serine-type endopeptidase activity"/>
    <property type="evidence" value="ECO:0007669"/>
    <property type="project" value="InterPro"/>
</dbReference>
<dbReference type="Proteomes" id="UP000001868">
    <property type="component" value="Chromosome"/>
</dbReference>
<dbReference type="OrthoDB" id="267336at2"/>
<evidence type="ECO:0000256" key="1">
    <source>
        <dbReference type="ARBA" id="ARBA00007664"/>
    </source>
</evidence>